<dbReference type="InterPro" id="IPR007115">
    <property type="entry name" value="6-PTP_synth/QueD"/>
</dbReference>
<comment type="catalytic activity">
    <reaction evidence="7 8">
        <text>7,8-dihydroneopterin 3'-triphosphate + H2O = 6-carboxy-5,6,7,8-tetrahydropterin + triphosphate + acetaldehyde + 2 H(+)</text>
        <dbReference type="Rhea" id="RHEA:27966"/>
        <dbReference type="ChEBI" id="CHEBI:15343"/>
        <dbReference type="ChEBI" id="CHEBI:15377"/>
        <dbReference type="ChEBI" id="CHEBI:15378"/>
        <dbReference type="ChEBI" id="CHEBI:18036"/>
        <dbReference type="ChEBI" id="CHEBI:58462"/>
        <dbReference type="ChEBI" id="CHEBI:61032"/>
        <dbReference type="EC" id="4.1.2.50"/>
    </reaction>
</comment>
<evidence type="ECO:0000256" key="7">
    <source>
        <dbReference type="ARBA" id="ARBA00048807"/>
    </source>
</evidence>
<evidence type="ECO:0000313" key="9">
    <source>
        <dbReference type="EMBL" id="MFM0721031.1"/>
    </source>
</evidence>
<sequence length="121" mass="13592">MKYQLSQSFYFDAAHTLEREIHTEISRRIHGHTYRASVTVSGAPNPVTKMIVDLGTLQQKIEDVRGLLDHRLLDDVPDLGSSTLENLCSFILTKLSDSLENVIQVSVERPHSGDRCTLSVE</sequence>
<comment type="pathway">
    <text evidence="1 8">Purine metabolism; 7-cyano-7-deazaguanine biosynthesis.</text>
</comment>
<evidence type="ECO:0000256" key="6">
    <source>
        <dbReference type="ARBA" id="ARBA00023239"/>
    </source>
</evidence>
<comment type="caution">
    <text evidence="9">The sequence shown here is derived from an EMBL/GenBank/DDBJ whole genome shotgun (WGS) entry which is preliminary data.</text>
</comment>
<keyword evidence="6 8" id="KW-0456">Lyase</keyword>
<proteinExistence type="inferred from homology"/>
<reference evidence="9 10" key="1">
    <citation type="journal article" date="2024" name="Chem. Sci.">
        <title>Discovery of megapolipeptins by genome mining of a Burkholderiales bacteria collection.</title>
        <authorList>
            <person name="Paulo B.S."/>
            <person name="Recchia M.J.J."/>
            <person name="Lee S."/>
            <person name="Fergusson C.H."/>
            <person name="Romanowski S.B."/>
            <person name="Hernandez A."/>
            <person name="Krull N."/>
            <person name="Liu D.Y."/>
            <person name="Cavanagh H."/>
            <person name="Bos A."/>
            <person name="Gray C.A."/>
            <person name="Murphy B.T."/>
            <person name="Linington R.G."/>
            <person name="Eustaquio A.S."/>
        </authorList>
    </citation>
    <scope>NUCLEOTIDE SEQUENCE [LARGE SCALE GENOMIC DNA]</scope>
    <source>
        <strain evidence="9 10">RL17-350-BIC-E</strain>
    </source>
</reference>
<organism evidence="9 10">
    <name type="scientific">Paraburkholderia strydomiana</name>
    <dbReference type="NCBI Taxonomy" id="1245417"/>
    <lineage>
        <taxon>Bacteria</taxon>
        <taxon>Pseudomonadati</taxon>
        <taxon>Pseudomonadota</taxon>
        <taxon>Betaproteobacteria</taxon>
        <taxon>Burkholderiales</taxon>
        <taxon>Burkholderiaceae</taxon>
        <taxon>Paraburkholderia</taxon>
    </lineage>
</organism>
<gene>
    <name evidence="9" type="ORF">PQQ73_32495</name>
</gene>
<dbReference type="PIRSF" id="PIRSF006113">
    <property type="entry name" value="PTP_synth"/>
    <property type="match status" value="1"/>
</dbReference>
<dbReference type="Pfam" id="PF01242">
    <property type="entry name" value="PTPS"/>
    <property type="match status" value="1"/>
</dbReference>
<dbReference type="SUPFAM" id="SSF55620">
    <property type="entry name" value="Tetrahydrobiopterin biosynthesis enzymes-like"/>
    <property type="match status" value="1"/>
</dbReference>
<evidence type="ECO:0000256" key="5">
    <source>
        <dbReference type="ARBA" id="ARBA00022833"/>
    </source>
</evidence>
<dbReference type="PANTHER" id="PTHR12589">
    <property type="entry name" value="PYRUVOYL TETRAHYDROBIOPTERIN SYNTHASE"/>
    <property type="match status" value="1"/>
</dbReference>
<keyword evidence="5 8" id="KW-0862">Zinc</keyword>
<evidence type="ECO:0000256" key="2">
    <source>
        <dbReference type="ARBA" id="ARBA00008900"/>
    </source>
</evidence>
<dbReference type="InterPro" id="IPR038418">
    <property type="entry name" value="6-PTP_synth/QueD_sf"/>
</dbReference>
<protein>
    <recommendedName>
        <fullName evidence="3 8">6-carboxy-5,6,7,8-tetrahydropterin synthase</fullName>
        <ecNumber evidence="8">4.-.-.-</ecNumber>
    </recommendedName>
</protein>
<comment type="cofactor">
    <cofactor evidence="8">
        <name>Zn(2+)</name>
        <dbReference type="ChEBI" id="CHEBI:29105"/>
    </cofactor>
    <text evidence="8">Binds 1 zinc ion per subunit.</text>
</comment>
<name>A0ABW9EPU2_9BURK</name>
<accession>A0ABW9EPU2</accession>
<keyword evidence="4 8" id="KW-0479">Metal-binding</keyword>
<dbReference type="EMBL" id="JAQQCL010000038">
    <property type="protein sequence ID" value="MFM0721031.1"/>
    <property type="molecule type" value="Genomic_DNA"/>
</dbReference>
<dbReference type="PANTHER" id="PTHR12589:SF7">
    <property type="entry name" value="6-PYRUVOYL TETRAHYDROBIOPTERIN SYNTHASE"/>
    <property type="match status" value="1"/>
</dbReference>
<evidence type="ECO:0000313" key="10">
    <source>
        <dbReference type="Proteomes" id="UP001629392"/>
    </source>
</evidence>
<keyword evidence="10" id="KW-1185">Reference proteome</keyword>
<keyword evidence="8" id="KW-0671">Queuosine biosynthesis</keyword>
<dbReference type="RefSeq" id="WP_408148606.1">
    <property type="nucleotide sequence ID" value="NZ_JAQQCJ010000034.1"/>
</dbReference>
<evidence type="ECO:0000256" key="8">
    <source>
        <dbReference type="PIRNR" id="PIRNR006113"/>
    </source>
</evidence>
<comment type="similarity">
    <text evidence="2 8">Belongs to the PTPS family. QueD subfamily.</text>
</comment>
<evidence type="ECO:0000256" key="4">
    <source>
        <dbReference type="ARBA" id="ARBA00022723"/>
    </source>
</evidence>
<dbReference type="Gene3D" id="3.30.479.10">
    <property type="entry name" value="6-pyruvoyl tetrahydropterin synthase/QueD"/>
    <property type="match status" value="1"/>
</dbReference>
<dbReference type="Proteomes" id="UP001629392">
    <property type="component" value="Unassembled WGS sequence"/>
</dbReference>
<evidence type="ECO:0000256" key="1">
    <source>
        <dbReference type="ARBA" id="ARBA00005061"/>
    </source>
</evidence>
<dbReference type="EC" id="4.-.-.-" evidence="8"/>
<evidence type="ECO:0000256" key="3">
    <source>
        <dbReference type="ARBA" id="ARBA00018141"/>
    </source>
</evidence>